<gene>
    <name evidence="1" type="ORF">FD17_GL000391</name>
</gene>
<evidence type="ECO:0000313" key="1">
    <source>
        <dbReference type="EMBL" id="KRK90146.1"/>
    </source>
</evidence>
<evidence type="ECO:0000313" key="2">
    <source>
        <dbReference type="Proteomes" id="UP000051581"/>
    </source>
</evidence>
<name>A0A0R1LCT0_9LACO</name>
<keyword evidence="2" id="KW-1185">Reference proteome</keyword>
<dbReference type="OrthoDB" id="2302567at2"/>
<dbReference type="RefSeq" id="WP_020282087.1">
    <property type="nucleotide sequence ID" value="NZ_AZEA01000001.1"/>
</dbReference>
<dbReference type="GeneID" id="301046805"/>
<protein>
    <submittedName>
        <fullName evidence="1">Uncharacterized protein</fullName>
    </submittedName>
</protein>
<reference evidence="1 2" key="1">
    <citation type="journal article" date="2015" name="Genome Announc.">
        <title>Expanding the biotechnology potential of lactobacilli through comparative genomics of 213 strains and associated genera.</title>
        <authorList>
            <person name="Sun Z."/>
            <person name="Harris H.M."/>
            <person name="McCann A."/>
            <person name="Guo C."/>
            <person name="Argimon S."/>
            <person name="Zhang W."/>
            <person name="Yang X."/>
            <person name="Jeffery I.B."/>
            <person name="Cooney J.C."/>
            <person name="Kagawa T.F."/>
            <person name="Liu W."/>
            <person name="Song Y."/>
            <person name="Salvetti E."/>
            <person name="Wrobel A."/>
            <person name="Rasinkangas P."/>
            <person name="Parkhill J."/>
            <person name="Rea M.C."/>
            <person name="O'Sullivan O."/>
            <person name="Ritari J."/>
            <person name="Douillard F.P."/>
            <person name="Paul Ross R."/>
            <person name="Yang R."/>
            <person name="Briner A.E."/>
            <person name="Felis G.E."/>
            <person name="de Vos W.M."/>
            <person name="Barrangou R."/>
            <person name="Klaenhammer T.R."/>
            <person name="Caufield P.W."/>
            <person name="Cui Y."/>
            <person name="Zhang H."/>
            <person name="O'Toole P.W."/>
        </authorList>
    </citation>
    <scope>NUCLEOTIDE SEQUENCE [LARGE SCALE GENOMIC DNA]</scope>
    <source>
        <strain evidence="1 2">DSM 19904</strain>
    </source>
</reference>
<dbReference type="AlphaFoldDB" id="A0A0R1LCT0"/>
<accession>A0A0R1LCT0</accession>
<dbReference type="Proteomes" id="UP000051581">
    <property type="component" value="Unassembled WGS sequence"/>
</dbReference>
<dbReference type="EMBL" id="AZEA01000001">
    <property type="protein sequence ID" value="KRK90146.1"/>
    <property type="molecule type" value="Genomic_DNA"/>
</dbReference>
<dbReference type="PATRIC" id="fig|1423808.3.peg.392"/>
<organism evidence="1 2">
    <name type="scientific">Lentilactobacillus sunkii DSM 19904</name>
    <dbReference type="NCBI Taxonomy" id="1423808"/>
    <lineage>
        <taxon>Bacteria</taxon>
        <taxon>Bacillati</taxon>
        <taxon>Bacillota</taxon>
        <taxon>Bacilli</taxon>
        <taxon>Lactobacillales</taxon>
        <taxon>Lactobacillaceae</taxon>
        <taxon>Lentilactobacillus</taxon>
    </lineage>
</organism>
<sequence>MKIYCYFVPKYTFVAERRVFKVGEEYPVYIQEDYFTLVAENGEFNLTKKGLDETVKNWKDAVKVKMEADNV</sequence>
<comment type="caution">
    <text evidence="1">The sequence shown here is derived from an EMBL/GenBank/DDBJ whole genome shotgun (WGS) entry which is preliminary data.</text>
</comment>
<proteinExistence type="predicted"/>